<feature type="compositionally biased region" description="Low complexity" evidence="10">
    <location>
        <begin position="460"/>
        <end position="471"/>
    </location>
</feature>
<organism evidence="13 14">
    <name type="scientific">Pestalotiopsis fici (strain W106-1 / CGMCC3.15140)</name>
    <dbReference type="NCBI Taxonomy" id="1229662"/>
    <lineage>
        <taxon>Eukaryota</taxon>
        <taxon>Fungi</taxon>
        <taxon>Dikarya</taxon>
        <taxon>Ascomycota</taxon>
        <taxon>Pezizomycotina</taxon>
        <taxon>Sordariomycetes</taxon>
        <taxon>Xylariomycetidae</taxon>
        <taxon>Amphisphaeriales</taxon>
        <taxon>Sporocadaceae</taxon>
        <taxon>Pestalotiopsis</taxon>
    </lineage>
</organism>
<keyword evidence="4 11" id="KW-0812">Transmembrane</keyword>
<dbReference type="RefSeq" id="XP_007841803.1">
    <property type="nucleotide sequence ID" value="XM_007843612.1"/>
</dbReference>
<proteinExistence type="predicted"/>
<dbReference type="GO" id="GO:0006814">
    <property type="term" value="P:sodium ion transport"/>
    <property type="evidence" value="ECO:0007669"/>
    <property type="project" value="UniProtKB-KW"/>
</dbReference>
<evidence type="ECO:0000256" key="10">
    <source>
        <dbReference type="SAM" id="MobiDB-lite"/>
    </source>
</evidence>
<dbReference type="OrthoDB" id="1288932at2759"/>
<dbReference type="Pfam" id="PF00999">
    <property type="entry name" value="Na_H_Exchanger"/>
    <property type="match status" value="1"/>
</dbReference>
<evidence type="ECO:0000256" key="7">
    <source>
        <dbReference type="ARBA" id="ARBA00023065"/>
    </source>
</evidence>
<dbReference type="eggNOG" id="ENOG502QU6S">
    <property type="taxonomic scope" value="Eukaryota"/>
</dbReference>
<keyword evidence="5 11" id="KW-1133">Transmembrane helix</keyword>
<dbReference type="InParanoid" id="W3WKS8"/>
<feature type="region of interest" description="Disordered" evidence="10">
    <location>
        <begin position="300"/>
        <end position="342"/>
    </location>
</feature>
<dbReference type="GO" id="GO:0016020">
    <property type="term" value="C:membrane"/>
    <property type="evidence" value="ECO:0007669"/>
    <property type="project" value="UniProtKB-SubCell"/>
</dbReference>
<feature type="transmembrane region" description="Helical" evidence="11">
    <location>
        <begin position="504"/>
        <end position="526"/>
    </location>
</feature>
<name>W3WKS8_PESFW</name>
<accession>W3WKS8</accession>
<feature type="transmembrane region" description="Helical" evidence="11">
    <location>
        <begin position="552"/>
        <end position="575"/>
    </location>
</feature>
<feature type="transmembrane region" description="Helical" evidence="11">
    <location>
        <begin position="386"/>
        <end position="405"/>
    </location>
</feature>
<dbReference type="HOGENOM" id="CLU_024407_1_0_1"/>
<feature type="region of interest" description="Disordered" evidence="10">
    <location>
        <begin position="441"/>
        <end position="492"/>
    </location>
</feature>
<keyword evidence="8 11" id="KW-0472">Membrane</keyword>
<evidence type="ECO:0000256" key="8">
    <source>
        <dbReference type="ARBA" id="ARBA00023136"/>
    </source>
</evidence>
<feature type="transmembrane region" description="Helical" evidence="11">
    <location>
        <begin position="65"/>
        <end position="83"/>
    </location>
</feature>
<dbReference type="KEGG" id="pfy:PFICI_15031"/>
<evidence type="ECO:0000256" key="3">
    <source>
        <dbReference type="ARBA" id="ARBA00022449"/>
    </source>
</evidence>
<dbReference type="InterPro" id="IPR006153">
    <property type="entry name" value="Cation/H_exchanger_TM"/>
</dbReference>
<dbReference type="Proteomes" id="UP000030651">
    <property type="component" value="Unassembled WGS sequence"/>
</dbReference>
<dbReference type="PANTHER" id="PTHR43562:SF3">
    <property type="entry name" value="SODIUM ION_PROTON EXCHANGER (EUROFUNG)"/>
    <property type="match status" value="1"/>
</dbReference>
<feature type="transmembrane region" description="Helical" evidence="11">
    <location>
        <begin position="95"/>
        <end position="116"/>
    </location>
</feature>
<evidence type="ECO:0000256" key="2">
    <source>
        <dbReference type="ARBA" id="ARBA00022448"/>
    </source>
</evidence>
<evidence type="ECO:0000256" key="6">
    <source>
        <dbReference type="ARBA" id="ARBA00023053"/>
    </source>
</evidence>
<dbReference type="GO" id="GO:0015297">
    <property type="term" value="F:antiporter activity"/>
    <property type="evidence" value="ECO:0007669"/>
    <property type="project" value="UniProtKB-KW"/>
</dbReference>
<reference evidence="14" key="1">
    <citation type="journal article" date="2015" name="BMC Genomics">
        <title>Genomic and transcriptomic analysis of the endophytic fungus Pestalotiopsis fici reveals its lifestyle and high potential for synthesis of natural products.</title>
        <authorList>
            <person name="Wang X."/>
            <person name="Zhang X."/>
            <person name="Liu L."/>
            <person name="Xiang M."/>
            <person name="Wang W."/>
            <person name="Sun X."/>
            <person name="Che Y."/>
            <person name="Guo L."/>
            <person name="Liu G."/>
            <person name="Guo L."/>
            <person name="Wang C."/>
            <person name="Yin W.B."/>
            <person name="Stadler M."/>
            <person name="Zhang X."/>
            <person name="Liu X."/>
        </authorList>
    </citation>
    <scope>NUCLEOTIDE SEQUENCE [LARGE SCALE GENOMIC DNA]</scope>
    <source>
        <strain evidence="14">W106-1 / CGMCC3.15140</strain>
    </source>
</reference>
<feature type="transmembrane region" description="Helical" evidence="11">
    <location>
        <begin position="157"/>
        <end position="178"/>
    </location>
</feature>
<gene>
    <name evidence="13" type="ORF">PFICI_15031</name>
</gene>
<evidence type="ECO:0000259" key="12">
    <source>
        <dbReference type="Pfam" id="PF00999"/>
    </source>
</evidence>
<keyword evidence="6" id="KW-0915">Sodium</keyword>
<feature type="transmembrane region" description="Helical" evidence="11">
    <location>
        <begin position="35"/>
        <end position="53"/>
    </location>
</feature>
<comment type="subcellular location">
    <subcellularLocation>
        <location evidence="1">Membrane</location>
        <topology evidence="1">Multi-pass membrane protein</topology>
    </subcellularLocation>
</comment>
<evidence type="ECO:0000256" key="1">
    <source>
        <dbReference type="ARBA" id="ARBA00004141"/>
    </source>
</evidence>
<feature type="transmembrane region" description="Helical" evidence="11">
    <location>
        <begin position="12"/>
        <end position="28"/>
    </location>
</feature>
<evidence type="ECO:0000313" key="14">
    <source>
        <dbReference type="Proteomes" id="UP000030651"/>
    </source>
</evidence>
<dbReference type="GeneID" id="19280044"/>
<keyword evidence="2" id="KW-0813">Transport</keyword>
<evidence type="ECO:0000256" key="11">
    <source>
        <dbReference type="SAM" id="Phobius"/>
    </source>
</evidence>
<keyword evidence="9" id="KW-0739">Sodium transport</keyword>
<evidence type="ECO:0000256" key="4">
    <source>
        <dbReference type="ARBA" id="ARBA00022692"/>
    </source>
</evidence>
<dbReference type="EMBL" id="KI912122">
    <property type="protein sequence ID" value="ETS73426.1"/>
    <property type="molecule type" value="Genomic_DNA"/>
</dbReference>
<feature type="domain" description="Cation/H+ exchanger transmembrane" evidence="12">
    <location>
        <begin position="39"/>
        <end position="282"/>
    </location>
</feature>
<keyword evidence="3" id="KW-0050">Antiport</keyword>
<dbReference type="PANTHER" id="PTHR43562">
    <property type="entry name" value="NAPA-TYPE SODIUM/HYDROGEN ANTIPORTER"/>
    <property type="match status" value="1"/>
</dbReference>
<keyword evidence="7" id="KW-0406">Ion transport</keyword>
<sequence length="604" mass="63458">MAASLSYHEPGIEDILILSSLLLVLNLINSVLDRTLYCGLVGQVLIGIAWGTPGGKWLSSSLEDAIVQLGYLGLIMIVFEGGLSTSLATMKANLVLSAGVALTGVAAPMALSFVLAPLTGASYLQCFAAGAALCSTSLGTTFTVLSASGLASTRLGSALSTAAMMDDVVGLVMVQIISSLGSGDGQESIAPATVLRPVLVSLAFAVLVPLACRFALAPLMTLLDTLRRGGQKYAESRAVRLSRTKQIVFVVQTALLIALVVGASYAGASVLLAAYLAGIVGAWWDAKALEMIPANVEPSSPVMQDSLEETRSVPTAGRTEHGGQASPERQAKVQPESASGRTSSLDMYEQYYQSSIERVLKPFFFASIGFSIPISKMFSGGVVWRGIIYTILMLLGKALCGLWLVRFSVPVKDTFSSFCTTTISGLRTIVRQIPLRPLWDGHRSNAEEQPPPNKRNLVGTTTSTAASSGSPDPAPLPPLQEPAQLSAAPEAVEKTRKKTLSKPLSLYPAGIMSCAMIARGEIGFLISSVAEANGIFRDSSSSASAEDETSDLFLIITWAIVLCTIIGPLCVGLLVRRVKKLEAANAAVQVEGSKKDVLGVWGVS</sequence>
<evidence type="ECO:0000256" key="9">
    <source>
        <dbReference type="ARBA" id="ARBA00023201"/>
    </source>
</evidence>
<keyword evidence="14" id="KW-1185">Reference proteome</keyword>
<dbReference type="InterPro" id="IPR038770">
    <property type="entry name" value="Na+/solute_symporter_sf"/>
</dbReference>
<feature type="transmembrane region" description="Helical" evidence="11">
    <location>
        <begin position="122"/>
        <end position="145"/>
    </location>
</feature>
<dbReference type="Gene3D" id="1.20.1530.20">
    <property type="match status" value="2"/>
</dbReference>
<dbReference type="GO" id="GO:1902600">
    <property type="term" value="P:proton transmembrane transport"/>
    <property type="evidence" value="ECO:0007669"/>
    <property type="project" value="InterPro"/>
</dbReference>
<evidence type="ECO:0000256" key="5">
    <source>
        <dbReference type="ARBA" id="ARBA00022989"/>
    </source>
</evidence>
<dbReference type="OMA" id="TWAITLC"/>
<evidence type="ECO:0000313" key="13">
    <source>
        <dbReference type="EMBL" id="ETS73426.1"/>
    </source>
</evidence>
<feature type="transmembrane region" description="Helical" evidence="11">
    <location>
        <begin position="247"/>
        <end position="277"/>
    </location>
</feature>
<dbReference type="AlphaFoldDB" id="W3WKS8"/>
<feature type="transmembrane region" description="Helical" evidence="11">
    <location>
        <begin position="198"/>
        <end position="226"/>
    </location>
</feature>
<protein>
    <recommendedName>
        <fullName evidence="12">Cation/H+ exchanger transmembrane domain-containing protein</fullName>
    </recommendedName>
</protein>